<dbReference type="PANTHER" id="PTHR34504">
    <property type="entry name" value="ANTITOXIN HICB"/>
    <property type="match status" value="1"/>
</dbReference>
<dbReference type="InterPro" id="IPR051404">
    <property type="entry name" value="TA_system_antitoxin"/>
</dbReference>
<dbReference type="PANTHER" id="PTHR34504:SF2">
    <property type="entry name" value="UPF0150 PROTEIN SSL0259"/>
    <property type="match status" value="1"/>
</dbReference>
<dbReference type="PATRIC" id="fig|1618486.3.peg.364"/>
<dbReference type="InterPro" id="IPR031807">
    <property type="entry name" value="HicB-like"/>
</dbReference>
<reference evidence="2 3" key="1">
    <citation type="journal article" date="2015" name="Nature">
        <title>rRNA introns, odd ribosomes, and small enigmatic genomes across a large radiation of phyla.</title>
        <authorList>
            <person name="Brown C.T."/>
            <person name="Hug L.A."/>
            <person name="Thomas B.C."/>
            <person name="Sharon I."/>
            <person name="Castelle C.J."/>
            <person name="Singh A."/>
            <person name="Wilkins M.J."/>
            <person name="Williams K.H."/>
            <person name="Banfield J.F."/>
        </authorList>
    </citation>
    <scope>NUCLEOTIDE SEQUENCE [LARGE SCALE GENOMIC DNA]</scope>
</reference>
<feature type="domain" description="HicB-like antitoxin of toxin-antitoxin system" evidence="1">
    <location>
        <begin position="8"/>
        <end position="61"/>
    </location>
</feature>
<dbReference type="InterPro" id="IPR035069">
    <property type="entry name" value="TTHA1013/TTHA0281-like"/>
</dbReference>
<evidence type="ECO:0000313" key="3">
    <source>
        <dbReference type="Proteomes" id="UP000034917"/>
    </source>
</evidence>
<evidence type="ECO:0000259" key="1">
    <source>
        <dbReference type="Pfam" id="PF15919"/>
    </source>
</evidence>
<proteinExistence type="predicted"/>
<name>A0A0G0G7F5_9BACT</name>
<sequence length="65" mass="7468">MEQKVLNYTAVFQKEPEGGYTVFVPLLPGCVSYGKNLEEAKKMINEAIELYIESLSEHKEEFLQI</sequence>
<comment type="caution">
    <text evidence="2">The sequence shown here is derived from an EMBL/GenBank/DDBJ whole genome shotgun (WGS) entry which is preliminary data.</text>
</comment>
<evidence type="ECO:0000313" key="2">
    <source>
        <dbReference type="EMBL" id="KKQ25977.1"/>
    </source>
</evidence>
<dbReference type="SUPFAM" id="SSF143100">
    <property type="entry name" value="TTHA1013/TTHA0281-like"/>
    <property type="match status" value="1"/>
</dbReference>
<organism evidence="2 3">
    <name type="scientific">Candidatus Roizmanbacteria bacterium GW2011_GWC2_37_13</name>
    <dbReference type="NCBI Taxonomy" id="1618486"/>
    <lineage>
        <taxon>Bacteria</taxon>
        <taxon>Candidatus Roizmaniibacteriota</taxon>
    </lineage>
</organism>
<protein>
    <recommendedName>
        <fullName evidence="1">HicB-like antitoxin of toxin-antitoxin system domain-containing protein</fullName>
    </recommendedName>
</protein>
<dbReference type="Gene3D" id="3.30.160.250">
    <property type="match status" value="1"/>
</dbReference>
<dbReference type="Pfam" id="PF15919">
    <property type="entry name" value="HicB_lk_antitox"/>
    <property type="match status" value="1"/>
</dbReference>
<dbReference type="AlphaFoldDB" id="A0A0G0G7F5"/>
<gene>
    <name evidence="2" type="ORF">US40_C0004G0012</name>
</gene>
<dbReference type="EMBL" id="LBSV01000004">
    <property type="protein sequence ID" value="KKQ25977.1"/>
    <property type="molecule type" value="Genomic_DNA"/>
</dbReference>
<dbReference type="Proteomes" id="UP000034917">
    <property type="component" value="Unassembled WGS sequence"/>
</dbReference>
<accession>A0A0G0G7F5</accession>